<dbReference type="InterPro" id="IPR003594">
    <property type="entry name" value="HATPase_dom"/>
</dbReference>
<protein>
    <recommendedName>
        <fullName evidence="3">histidine kinase</fullName>
        <ecNumber evidence="3">2.7.13.3</ecNumber>
    </recommendedName>
</protein>
<organism evidence="17 18">
    <name type="scientific">Candidatus Limivivens intestinipullorum</name>
    <dbReference type="NCBI Taxonomy" id="2840858"/>
    <lineage>
        <taxon>Bacteria</taxon>
        <taxon>Bacillati</taxon>
        <taxon>Bacillota</taxon>
        <taxon>Clostridia</taxon>
        <taxon>Lachnospirales</taxon>
        <taxon>Lachnospiraceae</taxon>
        <taxon>Lachnospiraceae incertae sedis</taxon>
        <taxon>Candidatus Limivivens</taxon>
    </lineage>
</organism>
<evidence type="ECO:0000256" key="5">
    <source>
        <dbReference type="ARBA" id="ARBA00022553"/>
    </source>
</evidence>
<dbReference type="InterPro" id="IPR003661">
    <property type="entry name" value="HisK_dim/P_dom"/>
</dbReference>
<keyword evidence="5" id="KW-0597">Phosphoprotein</keyword>
<proteinExistence type="predicted"/>
<keyword evidence="10" id="KW-0067">ATP-binding</keyword>
<dbReference type="FunFam" id="3.30.565.10:FF:000006">
    <property type="entry name" value="Sensor histidine kinase WalK"/>
    <property type="match status" value="1"/>
</dbReference>
<dbReference type="Pfam" id="PF02518">
    <property type="entry name" value="HATPase_c"/>
    <property type="match status" value="1"/>
</dbReference>
<evidence type="ECO:0000256" key="10">
    <source>
        <dbReference type="ARBA" id="ARBA00022840"/>
    </source>
</evidence>
<evidence type="ECO:0000313" key="17">
    <source>
        <dbReference type="EMBL" id="HIS32633.1"/>
    </source>
</evidence>
<comment type="subcellular location">
    <subcellularLocation>
        <location evidence="2">Cell membrane</location>
        <topology evidence="2">Multi-pass membrane protein</topology>
    </subcellularLocation>
</comment>
<feature type="transmembrane region" description="Helical" evidence="15">
    <location>
        <begin position="44"/>
        <end position="75"/>
    </location>
</feature>
<dbReference type="EMBL" id="DVIQ01000091">
    <property type="protein sequence ID" value="HIS32633.1"/>
    <property type="molecule type" value="Genomic_DNA"/>
</dbReference>
<keyword evidence="11 15" id="KW-1133">Transmembrane helix</keyword>
<dbReference type="EC" id="2.7.13.3" evidence="3"/>
<evidence type="ECO:0000256" key="11">
    <source>
        <dbReference type="ARBA" id="ARBA00022989"/>
    </source>
</evidence>
<keyword evidence="4" id="KW-1003">Cell membrane</keyword>
<feature type="domain" description="Histidine kinase" evidence="16">
    <location>
        <begin position="176"/>
        <end position="392"/>
    </location>
</feature>
<evidence type="ECO:0000256" key="12">
    <source>
        <dbReference type="ARBA" id="ARBA00023012"/>
    </source>
</evidence>
<keyword evidence="12" id="KW-0902">Two-component regulatory system</keyword>
<dbReference type="Gene3D" id="1.10.287.130">
    <property type="match status" value="1"/>
</dbReference>
<evidence type="ECO:0000259" key="16">
    <source>
        <dbReference type="PROSITE" id="PS50109"/>
    </source>
</evidence>
<dbReference type="GO" id="GO:0005886">
    <property type="term" value="C:plasma membrane"/>
    <property type="evidence" value="ECO:0007669"/>
    <property type="project" value="UniProtKB-SubCell"/>
</dbReference>
<dbReference type="CDD" id="cd00082">
    <property type="entry name" value="HisKA"/>
    <property type="match status" value="1"/>
</dbReference>
<dbReference type="GO" id="GO:0000155">
    <property type="term" value="F:phosphorelay sensor kinase activity"/>
    <property type="evidence" value="ECO:0007669"/>
    <property type="project" value="InterPro"/>
</dbReference>
<evidence type="ECO:0000313" key="18">
    <source>
        <dbReference type="Proteomes" id="UP000823935"/>
    </source>
</evidence>
<evidence type="ECO:0000256" key="13">
    <source>
        <dbReference type="ARBA" id="ARBA00023136"/>
    </source>
</evidence>
<dbReference type="Proteomes" id="UP000823935">
    <property type="component" value="Unassembled WGS sequence"/>
</dbReference>
<evidence type="ECO:0000256" key="3">
    <source>
        <dbReference type="ARBA" id="ARBA00012438"/>
    </source>
</evidence>
<keyword evidence="6" id="KW-0808">Transferase</keyword>
<dbReference type="SMART" id="SM00387">
    <property type="entry name" value="HATPase_c"/>
    <property type="match status" value="1"/>
</dbReference>
<keyword evidence="9 17" id="KW-0418">Kinase</keyword>
<dbReference type="InterPro" id="IPR050398">
    <property type="entry name" value="HssS/ArlS-like"/>
</dbReference>
<dbReference type="PROSITE" id="PS50109">
    <property type="entry name" value="HIS_KIN"/>
    <property type="match status" value="1"/>
</dbReference>
<dbReference type="Pfam" id="PF00512">
    <property type="entry name" value="HisKA"/>
    <property type="match status" value="1"/>
</dbReference>
<dbReference type="GO" id="GO:0005524">
    <property type="term" value="F:ATP binding"/>
    <property type="evidence" value="ECO:0007669"/>
    <property type="project" value="UniProtKB-KW"/>
</dbReference>
<dbReference type="AlphaFoldDB" id="A0A9D1EVC6"/>
<feature type="transmembrane region" description="Helical" evidence="15">
    <location>
        <begin position="87"/>
        <end position="108"/>
    </location>
</feature>
<name>A0A9D1EVC6_9FIRM</name>
<keyword evidence="13 15" id="KW-0472">Membrane</keyword>
<evidence type="ECO:0000256" key="2">
    <source>
        <dbReference type="ARBA" id="ARBA00004651"/>
    </source>
</evidence>
<dbReference type="InterPro" id="IPR036097">
    <property type="entry name" value="HisK_dim/P_sf"/>
</dbReference>
<reference evidence="17" key="1">
    <citation type="submission" date="2020-10" db="EMBL/GenBank/DDBJ databases">
        <authorList>
            <person name="Gilroy R."/>
        </authorList>
    </citation>
    <scope>NUCLEOTIDE SEQUENCE</scope>
    <source>
        <strain evidence="17">CHK190-19873</strain>
    </source>
</reference>
<gene>
    <name evidence="17" type="ORF">IAB44_13985</name>
</gene>
<accession>A0A9D1EVC6</accession>
<dbReference type="Gene3D" id="3.30.565.10">
    <property type="entry name" value="Histidine kinase-like ATPase, C-terminal domain"/>
    <property type="match status" value="1"/>
</dbReference>
<dbReference type="InterPro" id="IPR005467">
    <property type="entry name" value="His_kinase_dom"/>
</dbReference>
<dbReference type="PRINTS" id="PR00344">
    <property type="entry name" value="BCTRLSENSOR"/>
</dbReference>
<sequence length="400" mass="46023">MSQPDGRNISKRSGGWGTRLSKRKEKESRRFRLARRSDITRHLLFRYILSLTAFFAVFFICLILAIFFCQTFIWYPEDPFYQFLNWIQTNLILVSVVILLIGFMFISYRMFAKSVSYLDETISASEQLAHPTEVPISLSPRMKNVEVELNMVREQALRNALIAKEAEQRKNDMLVYLAHDLKTPLTSVIGYLNLLHDEEDISPALREKYTDIALDKAERLEDLINEFFDITRFNLTALTLEPERRSLSRMLEQITSEFLPILSEKSLTWNTSITPNVEIVCDPDKLERVFDNLIRNAVNYSYSGTEITLNMTPLPRFVEIRVQNQGKTIPPEKLEKIFEQFFRLDSSRSSATGGAGLGLAISKEIVELHGGTIKAESSDETILFTVRLPFDCRAPQNPLS</sequence>
<keyword evidence="8" id="KW-0547">Nucleotide-binding</keyword>
<keyword evidence="7 15" id="KW-0812">Transmembrane</keyword>
<evidence type="ECO:0000256" key="15">
    <source>
        <dbReference type="SAM" id="Phobius"/>
    </source>
</evidence>
<evidence type="ECO:0000256" key="9">
    <source>
        <dbReference type="ARBA" id="ARBA00022777"/>
    </source>
</evidence>
<dbReference type="InterPro" id="IPR004358">
    <property type="entry name" value="Sig_transdc_His_kin-like_C"/>
</dbReference>
<evidence type="ECO:0000256" key="7">
    <source>
        <dbReference type="ARBA" id="ARBA00022692"/>
    </source>
</evidence>
<evidence type="ECO:0000256" key="14">
    <source>
        <dbReference type="SAM" id="MobiDB-lite"/>
    </source>
</evidence>
<dbReference type="InterPro" id="IPR036890">
    <property type="entry name" value="HATPase_C_sf"/>
</dbReference>
<evidence type="ECO:0000256" key="8">
    <source>
        <dbReference type="ARBA" id="ARBA00022741"/>
    </source>
</evidence>
<reference evidence="17" key="2">
    <citation type="journal article" date="2021" name="PeerJ">
        <title>Extensive microbial diversity within the chicken gut microbiome revealed by metagenomics and culture.</title>
        <authorList>
            <person name="Gilroy R."/>
            <person name="Ravi A."/>
            <person name="Getino M."/>
            <person name="Pursley I."/>
            <person name="Horton D.L."/>
            <person name="Alikhan N.F."/>
            <person name="Baker D."/>
            <person name="Gharbi K."/>
            <person name="Hall N."/>
            <person name="Watson M."/>
            <person name="Adriaenssens E.M."/>
            <person name="Foster-Nyarko E."/>
            <person name="Jarju S."/>
            <person name="Secka A."/>
            <person name="Antonio M."/>
            <person name="Oren A."/>
            <person name="Chaudhuri R.R."/>
            <person name="La Ragione R."/>
            <person name="Hildebrand F."/>
            <person name="Pallen M.J."/>
        </authorList>
    </citation>
    <scope>NUCLEOTIDE SEQUENCE</scope>
    <source>
        <strain evidence="17">CHK190-19873</strain>
    </source>
</reference>
<dbReference type="SMART" id="SM00388">
    <property type="entry name" value="HisKA"/>
    <property type="match status" value="1"/>
</dbReference>
<evidence type="ECO:0000256" key="1">
    <source>
        <dbReference type="ARBA" id="ARBA00000085"/>
    </source>
</evidence>
<dbReference type="SUPFAM" id="SSF55874">
    <property type="entry name" value="ATPase domain of HSP90 chaperone/DNA topoisomerase II/histidine kinase"/>
    <property type="match status" value="1"/>
</dbReference>
<evidence type="ECO:0000256" key="6">
    <source>
        <dbReference type="ARBA" id="ARBA00022679"/>
    </source>
</evidence>
<feature type="region of interest" description="Disordered" evidence="14">
    <location>
        <begin position="1"/>
        <end position="23"/>
    </location>
</feature>
<dbReference type="PANTHER" id="PTHR45528">
    <property type="entry name" value="SENSOR HISTIDINE KINASE CPXA"/>
    <property type="match status" value="1"/>
</dbReference>
<dbReference type="SUPFAM" id="SSF47384">
    <property type="entry name" value="Homodimeric domain of signal transducing histidine kinase"/>
    <property type="match status" value="1"/>
</dbReference>
<comment type="catalytic activity">
    <reaction evidence="1">
        <text>ATP + protein L-histidine = ADP + protein N-phospho-L-histidine.</text>
        <dbReference type="EC" id="2.7.13.3"/>
    </reaction>
</comment>
<evidence type="ECO:0000256" key="4">
    <source>
        <dbReference type="ARBA" id="ARBA00022475"/>
    </source>
</evidence>
<dbReference type="PANTHER" id="PTHR45528:SF1">
    <property type="entry name" value="SENSOR HISTIDINE KINASE CPXA"/>
    <property type="match status" value="1"/>
</dbReference>
<comment type="caution">
    <text evidence="17">The sequence shown here is derived from an EMBL/GenBank/DDBJ whole genome shotgun (WGS) entry which is preliminary data.</text>
</comment>